<name>A0A1L3LV41_9HYPH</name>
<proteinExistence type="inferred from homology"/>
<dbReference type="EMBL" id="CP013110">
    <property type="protein sequence ID" value="APG93977.1"/>
    <property type="molecule type" value="Genomic_DNA"/>
</dbReference>
<keyword evidence="7" id="KW-0614">Plasmid</keyword>
<dbReference type="RefSeq" id="WP_199275560.1">
    <property type="nucleotide sequence ID" value="NZ_LNQC01000082.1"/>
</dbReference>
<comment type="similarity">
    <text evidence="2">Belongs to the FAD-binding monooxygenase family.</text>
</comment>
<dbReference type="PANTHER" id="PTHR43872">
    <property type="entry name" value="MONOOXYGENASE, PUTATIVE (AFU_ORTHOLOGUE AFUA_8G02570)-RELATED"/>
    <property type="match status" value="1"/>
</dbReference>
<dbReference type="InterPro" id="IPR051820">
    <property type="entry name" value="FAD-binding_MO"/>
</dbReference>
<organism evidence="7 8">
    <name type="scientific">Sinorhizobium americanum</name>
    <dbReference type="NCBI Taxonomy" id="194963"/>
    <lineage>
        <taxon>Bacteria</taxon>
        <taxon>Pseudomonadati</taxon>
        <taxon>Pseudomonadota</taxon>
        <taxon>Alphaproteobacteria</taxon>
        <taxon>Hyphomicrobiales</taxon>
        <taxon>Rhizobiaceae</taxon>
        <taxon>Sinorhizobium/Ensifer group</taxon>
        <taxon>Sinorhizobium</taxon>
    </lineage>
</organism>
<keyword evidence="3" id="KW-0285">Flavoprotein</keyword>
<evidence type="ECO:0000313" key="7">
    <source>
        <dbReference type="EMBL" id="APG93977.1"/>
    </source>
</evidence>
<dbReference type="PANTHER" id="PTHR43872:SF1">
    <property type="entry name" value="MONOOXYGENASE, PUTATIVE (AFU_ORTHOLOGUE AFUA_8G02570)-RELATED"/>
    <property type="match status" value="1"/>
</dbReference>
<protein>
    <submittedName>
        <fullName evidence="7">Monooxygenase, flavin-binding family</fullName>
    </submittedName>
</protein>
<dbReference type="AlphaFoldDB" id="A0A1L3LV41"/>
<evidence type="ECO:0000256" key="1">
    <source>
        <dbReference type="ARBA" id="ARBA00001974"/>
    </source>
</evidence>
<reference evidence="7 8" key="1">
    <citation type="submission" date="2015-10" db="EMBL/GenBank/DDBJ databases">
        <title>Genomic differences between typical nodule nitrogen-fixing rhizobial strains and those coming from bean seeds.</title>
        <authorList>
            <person name="Peralta H."/>
            <person name="Aguilar-Vera A."/>
            <person name="Diaz R."/>
            <person name="Mora Y."/>
            <person name="Martinez-Batallar G."/>
            <person name="Salazar E."/>
            <person name="Vargas-Lagunas C."/>
            <person name="Encarnacion S."/>
            <person name="Girard L."/>
            <person name="Mora J."/>
        </authorList>
    </citation>
    <scope>NUCLEOTIDE SEQUENCE [LARGE SCALE GENOMIC DNA]</scope>
    <source>
        <strain evidence="7 8">CFNEI 73</strain>
        <plasmid evidence="7 8">C</plasmid>
    </source>
</reference>
<evidence type="ECO:0000256" key="3">
    <source>
        <dbReference type="ARBA" id="ARBA00022630"/>
    </source>
</evidence>
<dbReference type="InterPro" id="IPR036188">
    <property type="entry name" value="FAD/NAD-bd_sf"/>
</dbReference>
<keyword evidence="6 7" id="KW-0503">Monooxygenase</keyword>
<evidence type="ECO:0000256" key="5">
    <source>
        <dbReference type="ARBA" id="ARBA00023002"/>
    </source>
</evidence>
<dbReference type="Gene3D" id="3.50.50.60">
    <property type="entry name" value="FAD/NAD(P)-binding domain"/>
    <property type="match status" value="3"/>
</dbReference>
<comment type="cofactor">
    <cofactor evidence="1">
        <name>FAD</name>
        <dbReference type="ChEBI" id="CHEBI:57692"/>
    </cofactor>
</comment>
<keyword evidence="5" id="KW-0560">Oxidoreductase</keyword>
<evidence type="ECO:0000256" key="2">
    <source>
        <dbReference type="ARBA" id="ARBA00010139"/>
    </source>
</evidence>
<geneLocation type="plasmid" evidence="7 8">
    <name>C</name>
</geneLocation>
<gene>
    <name evidence="7" type="ORF">SAMCFNEI73_pC0255</name>
</gene>
<dbReference type="InterPro" id="IPR020946">
    <property type="entry name" value="Flavin_mOase-like"/>
</dbReference>
<dbReference type="GO" id="GO:0050660">
    <property type="term" value="F:flavin adenine dinucleotide binding"/>
    <property type="evidence" value="ECO:0007669"/>
    <property type="project" value="InterPro"/>
</dbReference>
<accession>A0A1L3LV41</accession>
<sequence>MFTFSYSFRPWRSPKMLAEGAVILSYIEETAKQYAVERHVQYGVRMTEASWSSADQQWTVRGVAEKTGEDVSVTCRFLIGCTGYYDYDAGYLPEFPGRDRFLGDFLHPQHWPEGLDYMNRRIVVIGSGATAVTLVPALAEKAAHVTMLQRSPSYIFNFPAEDKISGFLAKFLPKDPVYALARFRNMLLQRCIYSASRRWPKQTRRLLLAGVRRRLGPDFDPTHFAPNYNPWDERLCAVPDADLFKAIRSERASIVTDTIDTLDENGIVLKSGAHLDADIIIAATGLNLQMLGGITLNVEGRMVNLNQIVMYKGVLADGLPNAGVIFGYTNAPWTMRSDLSSTYLVRLMSHMREQGFTTVTPRAPEGAQGVSSIMDTMQSGYVQRGNAVLPRQGLYAPWRVTNNYNADKSALLSEPIEDDALVFERAPATERTEALLV</sequence>
<dbReference type="GO" id="GO:0004499">
    <property type="term" value="F:N,N-dimethylaniline monooxygenase activity"/>
    <property type="evidence" value="ECO:0007669"/>
    <property type="project" value="InterPro"/>
</dbReference>
<dbReference type="SUPFAM" id="SSF51905">
    <property type="entry name" value="FAD/NAD(P)-binding domain"/>
    <property type="match status" value="1"/>
</dbReference>
<keyword evidence="8" id="KW-1185">Reference proteome</keyword>
<evidence type="ECO:0000313" key="8">
    <source>
        <dbReference type="Proteomes" id="UP000182306"/>
    </source>
</evidence>
<dbReference type="GO" id="GO:0050661">
    <property type="term" value="F:NADP binding"/>
    <property type="evidence" value="ECO:0007669"/>
    <property type="project" value="InterPro"/>
</dbReference>
<dbReference type="Proteomes" id="UP000182306">
    <property type="component" value="Plasmid C"/>
</dbReference>
<evidence type="ECO:0000256" key="4">
    <source>
        <dbReference type="ARBA" id="ARBA00022827"/>
    </source>
</evidence>
<evidence type="ECO:0000256" key="6">
    <source>
        <dbReference type="ARBA" id="ARBA00023033"/>
    </source>
</evidence>
<dbReference type="KEGG" id="same:SAMCFNEI73_pC0255"/>
<dbReference type="Pfam" id="PF00743">
    <property type="entry name" value="FMO-like"/>
    <property type="match status" value="1"/>
</dbReference>
<keyword evidence="4" id="KW-0274">FAD</keyword>